<evidence type="ECO:0000313" key="3">
    <source>
        <dbReference type="Proteomes" id="UP000822688"/>
    </source>
</evidence>
<reference evidence="2" key="1">
    <citation type="submission" date="2020-06" db="EMBL/GenBank/DDBJ databases">
        <title>WGS assembly of Ceratodon purpureus strain R40.</title>
        <authorList>
            <person name="Carey S.B."/>
            <person name="Jenkins J."/>
            <person name="Shu S."/>
            <person name="Lovell J.T."/>
            <person name="Sreedasyam A."/>
            <person name="Maumus F."/>
            <person name="Tiley G.P."/>
            <person name="Fernandez-Pozo N."/>
            <person name="Barry K."/>
            <person name="Chen C."/>
            <person name="Wang M."/>
            <person name="Lipzen A."/>
            <person name="Daum C."/>
            <person name="Saski C.A."/>
            <person name="Payton A.C."/>
            <person name="Mcbreen J.C."/>
            <person name="Conrad R.E."/>
            <person name="Kollar L.M."/>
            <person name="Olsson S."/>
            <person name="Huttunen S."/>
            <person name="Landis J.B."/>
            <person name="Wickett N.J."/>
            <person name="Johnson M.G."/>
            <person name="Rensing S.A."/>
            <person name="Grimwood J."/>
            <person name="Schmutz J."/>
            <person name="Mcdaniel S.F."/>
        </authorList>
    </citation>
    <scope>NUCLEOTIDE SEQUENCE</scope>
    <source>
        <strain evidence="2">R40</strain>
    </source>
</reference>
<gene>
    <name evidence="2" type="ORF">KC19_VG095000</name>
</gene>
<evidence type="ECO:0000256" key="1">
    <source>
        <dbReference type="SAM" id="SignalP"/>
    </source>
</evidence>
<proteinExistence type="predicted"/>
<feature type="chain" id="PRO_5035807787" evidence="1">
    <location>
        <begin position="31"/>
        <end position="50"/>
    </location>
</feature>
<keyword evidence="1" id="KW-0732">Signal</keyword>
<dbReference type="AlphaFoldDB" id="A0A8T0HPB3"/>
<keyword evidence="3" id="KW-1185">Reference proteome</keyword>
<dbReference type="Proteomes" id="UP000822688">
    <property type="component" value="Chromosome V"/>
</dbReference>
<organism evidence="2 3">
    <name type="scientific">Ceratodon purpureus</name>
    <name type="common">Fire moss</name>
    <name type="synonym">Dicranum purpureum</name>
    <dbReference type="NCBI Taxonomy" id="3225"/>
    <lineage>
        <taxon>Eukaryota</taxon>
        <taxon>Viridiplantae</taxon>
        <taxon>Streptophyta</taxon>
        <taxon>Embryophyta</taxon>
        <taxon>Bryophyta</taxon>
        <taxon>Bryophytina</taxon>
        <taxon>Bryopsida</taxon>
        <taxon>Dicranidae</taxon>
        <taxon>Pseudoditrichales</taxon>
        <taxon>Ditrichaceae</taxon>
        <taxon>Ceratodon</taxon>
    </lineage>
</organism>
<feature type="signal peptide" evidence="1">
    <location>
        <begin position="1"/>
        <end position="30"/>
    </location>
</feature>
<dbReference type="EMBL" id="CM026426">
    <property type="protein sequence ID" value="KAG0572438.1"/>
    <property type="molecule type" value="Genomic_DNA"/>
</dbReference>
<comment type="caution">
    <text evidence="2">The sequence shown here is derived from an EMBL/GenBank/DDBJ whole genome shotgun (WGS) entry which is preliminary data.</text>
</comment>
<accession>A0A8T0HPB3</accession>
<protein>
    <submittedName>
        <fullName evidence="2">Uncharacterized protein</fullName>
    </submittedName>
</protein>
<sequence length="50" mass="5652">MLLSTRCFCVGTRTLVLICLLSCIWNELCRERGEAVAELVVHCRVSGKRL</sequence>
<name>A0A8T0HPB3_CERPU</name>
<evidence type="ECO:0000313" key="2">
    <source>
        <dbReference type="EMBL" id="KAG0572438.1"/>
    </source>
</evidence>